<comment type="caution">
    <text evidence="1">The sequence shown here is derived from an EMBL/GenBank/DDBJ whole genome shotgun (WGS) entry which is preliminary data.</text>
</comment>
<dbReference type="EMBL" id="JARXVQ010000001">
    <property type="protein sequence ID" value="MDH6180760.1"/>
    <property type="molecule type" value="Genomic_DNA"/>
</dbReference>
<sequence>MSETARSWLADLTSLFTPTPTQFDGAKSHKDAIERRLDTVLGVHRMFEIGSLRHGTGIWLYSDADFLVSLKGIQPTSPLTMLARVKQALEDRFTATKITIRQPAVVCHFSDGVVEVVPGYISAGGGYMIANPSGGWMKSFPEEHNKYVNEINAKHNGGAKKLARHLKIWKYKRKVPISSCYLEMRAAKFLSTQVAYSPIIDLHYSLSHLKNVELAALNDPTGLGSRFGSCSSDTMKKDALSKLDTAVTRARRAMDYSLSDEQSKAIEQLKLLFNK</sequence>
<dbReference type="InterPro" id="IPR043519">
    <property type="entry name" value="NT_sf"/>
</dbReference>
<protein>
    <recommendedName>
        <fullName evidence="3">Nucleotidyltransferase</fullName>
    </recommendedName>
</protein>
<gene>
    <name evidence="1" type="ORF">M2152_000942</name>
</gene>
<dbReference type="Pfam" id="PF18144">
    <property type="entry name" value="SMODS"/>
    <property type="match status" value="1"/>
</dbReference>
<keyword evidence="2" id="KW-1185">Reference proteome</keyword>
<dbReference type="Proteomes" id="UP001160142">
    <property type="component" value="Unassembled WGS sequence"/>
</dbReference>
<evidence type="ECO:0008006" key="3">
    <source>
        <dbReference type="Google" id="ProtNLM"/>
    </source>
</evidence>
<dbReference type="SUPFAM" id="SSF81301">
    <property type="entry name" value="Nucleotidyltransferase"/>
    <property type="match status" value="1"/>
</dbReference>
<dbReference type="RefSeq" id="WP_322133099.1">
    <property type="nucleotide sequence ID" value="NZ_CP085036.1"/>
</dbReference>
<evidence type="ECO:0000313" key="2">
    <source>
        <dbReference type="Proteomes" id="UP001160142"/>
    </source>
</evidence>
<accession>A0ABT6KM16</accession>
<proteinExistence type="predicted"/>
<reference evidence="1 2" key="1">
    <citation type="submission" date="2023-04" db="EMBL/GenBank/DDBJ databases">
        <title>Genome Encyclopedia of Bacteria and Archaea VI: Functional Genomics of Type Strains.</title>
        <authorList>
            <person name="Whitman W."/>
        </authorList>
    </citation>
    <scope>NUCLEOTIDE SEQUENCE [LARGE SCALE GENOMIC DNA]</scope>
    <source>
        <strain evidence="1 2">SG_E_30_P1</strain>
    </source>
</reference>
<organism evidence="1 2">
    <name type="scientific">Antiquaquibacter oligotrophicus</name>
    <dbReference type="NCBI Taxonomy" id="2880260"/>
    <lineage>
        <taxon>Bacteria</taxon>
        <taxon>Bacillati</taxon>
        <taxon>Actinomycetota</taxon>
        <taxon>Actinomycetes</taxon>
        <taxon>Micrococcales</taxon>
        <taxon>Microbacteriaceae</taxon>
        <taxon>Antiquaquibacter</taxon>
    </lineage>
</organism>
<evidence type="ECO:0000313" key="1">
    <source>
        <dbReference type="EMBL" id="MDH6180760.1"/>
    </source>
</evidence>
<name>A0ABT6KM16_9MICO</name>